<accession>A0A2Z4LWR0</accession>
<dbReference type="AlphaFoldDB" id="A0A2Z4LWR0"/>
<gene>
    <name evidence="1" type="ORF">HME9304_03165</name>
</gene>
<keyword evidence="2" id="KW-1185">Reference proteome</keyword>
<organism evidence="1 2">
    <name type="scientific">Flagellimonas maritima</name>
    <dbReference type="NCBI Taxonomy" id="1383885"/>
    <lineage>
        <taxon>Bacteria</taxon>
        <taxon>Pseudomonadati</taxon>
        <taxon>Bacteroidota</taxon>
        <taxon>Flavobacteriia</taxon>
        <taxon>Flavobacteriales</taxon>
        <taxon>Flavobacteriaceae</taxon>
        <taxon>Flagellimonas</taxon>
    </lineage>
</organism>
<evidence type="ECO:0000313" key="1">
    <source>
        <dbReference type="EMBL" id="AWX46133.1"/>
    </source>
</evidence>
<reference evidence="1 2" key="1">
    <citation type="submission" date="2018-06" db="EMBL/GenBank/DDBJ databases">
        <title>Spongiibacterium sp. HME9304 Genome sequencing and assembly.</title>
        <authorList>
            <person name="Kang H."/>
            <person name="Kim H."/>
            <person name="Joh K."/>
        </authorList>
    </citation>
    <scope>NUCLEOTIDE SEQUENCE [LARGE SCALE GENOMIC DNA]</scope>
    <source>
        <strain evidence="1 2">HME9304</strain>
    </source>
</reference>
<dbReference type="EMBL" id="CP030104">
    <property type="protein sequence ID" value="AWX46133.1"/>
    <property type="molecule type" value="Genomic_DNA"/>
</dbReference>
<name>A0A2Z4LWR0_9FLAO</name>
<sequence>MTKLLPFGVNFMAIEQIKIRYNQLEELLRILKNVFTIPRNLR</sequence>
<dbReference type="KEGG" id="spon:HME9304_03165"/>
<proteinExistence type="predicted"/>
<dbReference type="Proteomes" id="UP000248536">
    <property type="component" value="Chromosome"/>
</dbReference>
<evidence type="ECO:0000313" key="2">
    <source>
        <dbReference type="Proteomes" id="UP000248536"/>
    </source>
</evidence>
<protein>
    <submittedName>
        <fullName evidence="1">Uncharacterized protein</fullName>
    </submittedName>
</protein>